<evidence type="ECO:0000313" key="2">
    <source>
        <dbReference type="Proteomes" id="UP001164746"/>
    </source>
</evidence>
<keyword evidence="2" id="KW-1185">Reference proteome</keyword>
<sequence>MCPFGVWQDKVLANSTRFSSGMSLSAAMMRAFTISEGGITDESPKAPLLPHHIDRIVRVVLSTI</sequence>
<dbReference type="Proteomes" id="UP001164746">
    <property type="component" value="Chromosome 15"/>
</dbReference>
<gene>
    <name evidence="1" type="ORF">MAR_013077</name>
</gene>
<proteinExistence type="predicted"/>
<dbReference type="EMBL" id="CP111026">
    <property type="protein sequence ID" value="WAR27373.1"/>
    <property type="molecule type" value="Genomic_DNA"/>
</dbReference>
<accession>A0ABY7FYU5</accession>
<reference evidence="1" key="1">
    <citation type="submission" date="2022-11" db="EMBL/GenBank/DDBJ databases">
        <title>Centuries of genome instability and evolution in soft-shell clam transmissible cancer (bioRxiv).</title>
        <authorList>
            <person name="Hart S.F.M."/>
            <person name="Yonemitsu M.A."/>
            <person name="Giersch R.M."/>
            <person name="Beal B.F."/>
            <person name="Arriagada G."/>
            <person name="Davis B.W."/>
            <person name="Ostrander E.A."/>
            <person name="Goff S.P."/>
            <person name="Metzger M.J."/>
        </authorList>
    </citation>
    <scope>NUCLEOTIDE SEQUENCE</scope>
    <source>
        <strain evidence="1">MELC-2E11</strain>
        <tissue evidence="1">Siphon/mantle</tissue>
    </source>
</reference>
<organism evidence="1 2">
    <name type="scientific">Mya arenaria</name>
    <name type="common">Soft-shell clam</name>
    <dbReference type="NCBI Taxonomy" id="6604"/>
    <lineage>
        <taxon>Eukaryota</taxon>
        <taxon>Metazoa</taxon>
        <taxon>Spiralia</taxon>
        <taxon>Lophotrochozoa</taxon>
        <taxon>Mollusca</taxon>
        <taxon>Bivalvia</taxon>
        <taxon>Autobranchia</taxon>
        <taxon>Heteroconchia</taxon>
        <taxon>Euheterodonta</taxon>
        <taxon>Imparidentia</taxon>
        <taxon>Neoheterodontei</taxon>
        <taxon>Myida</taxon>
        <taxon>Myoidea</taxon>
        <taxon>Myidae</taxon>
        <taxon>Mya</taxon>
    </lineage>
</organism>
<protein>
    <submittedName>
        <fullName evidence="1">Uncharacterized protein</fullName>
    </submittedName>
</protein>
<name>A0ABY7FYU5_MYAAR</name>
<evidence type="ECO:0000313" key="1">
    <source>
        <dbReference type="EMBL" id="WAR27373.1"/>
    </source>
</evidence>